<evidence type="ECO:0000259" key="1">
    <source>
        <dbReference type="Pfam" id="PF13360"/>
    </source>
</evidence>
<evidence type="ECO:0000313" key="2">
    <source>
        <dbReference type="EMBL" id="OAP85567.1"/>
    </source>
</evidence>
<accession>A0A179B1H0</accession>
<dbReference type="InterPro" id="IPR015943">
    <property type="entry name" value="WD40/YVTN_repeat-like_dom_sf"/>
</dbReference>
<dbReference type="InterPro" id="IPR011047">
    <property type="entry name" value="Quinoprotein_ADH-like_sf"/>
</dbReference>
<feature type="domain" description="Pyrrolo-quinoline quinone repeat" evidence="1">
    <location>
        <begin position="172"/>
        <end position="415"/>
    </location>
</feature>
<protein>
    <recommendedName>
        <fullName evidence="1">Pyrrolo-quinoline quinone repeat domain-containing protein</fullName>
    </recommendedName>
</protein>
<reference evidence="2 3" key="1">
    <citation type="submission" date="2016-04" db="EMBL/GenBank/DDBJ databases">
        <title>Peptidophaga gingivicola gen. nov., sp. nov., isolated from human subgingival plaque.</title>
        <authorList>
            <person name="Beall C.J."/>
            <person name="Mokrzan E.M."/>
            <person name="Griffen A.L."/>
            <person name="Leys E.J."/>
        </authorList>
    </citation>
    <scope>NUCLEOTIDE SEQUENCE [LARGE SCALE GENOMIC DNA]</scope>
    <source>
        <strain evidence="2 3">BA112</strain>
    </source>
</reference>
<sequence length="782" mass="84428">MRRITAATAAAALVMGGIGVSVTGLWLRARSAERAAHEESATVTMRMASDTIASGDRIRGLLYAKEAWKKADPGSPSYDALRTKYYENLAEGAVYPPMTVLSKIDTGALGDKAGMLVVPGSGDLFLTAGEGARVTMWNASTGRRVKTIDVAEKPLYLEKTDSHGGFLVMTKDGKASVFDAGGKRLSHFKVKLGASSSMRASVVRGRLYLPYKDGGNVHIAAYDINKGTALFDKEFPGFESYDVQSDGKEFAVSYEEGGAFRYDSTGNEKEAVVSREEDAAHRAEERKRSPNVNGMVSYAFGAKKLLYYSATHLYRVDTGTGERLIRHKDSFPTRVTSLSLSEDGRWAYLIGGGSSLSSNRIDLSDEYARSVSLLLPNQTRGKREGQIEDGVLLSAQSLFIGVNSDNSLAAWDPRSNGVLSIRAIGKTDDLGAQIVQVRMTKDASRLLSLGQDGTVSVVDVRGTDRSYEGNSQLLARSNDRRQIYAYDGVTGFVHEAGTKKGSPAAPPYSLSRVAVSNGGKVAWVSRENADRLIVSHGRKALYSPEEKVGTEYTGDRPLVVFGRRDDVVYVTAKGKVVRYDASGKRETYLDFGGEVLSLRASADGSLLAVTRSNQPANAEASWQVFKVDGGRPVAMGSGEMLSVVGSAGKLESTLSVGGGRIVRRDSRGEELSNVALPSGARSDGEVLFEGSEDGTEVVVPSSESSYFVIDAQTGKVLRRISTDARYPKAFISGRYIVYSVLGTDLRDGFKETQMRSLAQLEKTADKVLGGRRLSEEDKEEIR</sequence>
<dbReference type="Gene3D" id="2.130.10.10">
    <property type="entry name" value="YVTN repeat-like/Quinoprotein amine dehydrogenase"/>
    <property type="match status" value="2"/>
</dbReference>
<dbReference type="Proteomes" id="UP000078368">
    <property type="component" value="Unassembled WGS sequence"/>
</dbReference>
<dbReference type="EMBL" id="LVZK01000002">
    <property type="protein sequence ID" value="OAP85567.1"/>
    <property type="molecule type" value="Genomic_DNA"/>
</dbReference>
<comment type="caution">
    <text evidence="2">The sequence shown here is derived from an EMBL/GenBank/DDBJ whole genome shotgun (WGS) entry which is preliminary data.</text>
</comment>
<evidence type="ECO:0000313" key="3">
    <source>
        <dbReference type="Proteomes" id="UP000078368"/>
    </source>
</evidence>
<dbReference type="STRING" id="1823756.A4H34_08180"/>
<keyword evidence="3" id="KW-1185">Reference proteome</keyword>
<dbReference type="SUPFAM" id="SSF50998">
    <property type="entry name" value="Quinoprotein alcohol dehydrogenase-like"/>
    <property type="match status" value="1"/>
</dbReference>
<name>A0A179B1H0_9ACTO</name>
<dbReference type="InterPro" id="IPR002372">
    <property type="entry name" value="PQQ_rpt_dom"/>
</dbReference>
<dbReference type="AlphaFoldDB" id="A0A179B1H0"/>
<proteinExistence type="predicted"/>
<dbReference type="Pfam" id="PF13360">
    <property type="entry name" value="PQQ_2"/>
    <property type="match status" value="1"/>
</dbReference>
<dbReference type="SUPFAM" id="SSF82171">
    <property type="entry name" value="DPP6 N-terminal domain-like"/>
    <property type="match status" value="1"/>
</dbReference>
<organism evidence="2 3">
    <name type="scientific">Peptidiphaga gingivicola</name>
    <dbReference type="NCBI Taxonomy" id="2741497"/>
    <lineage>
        <taxon>Bacteria</taxon>
        <taxon>Bacillati</taxon>
        <taxon>Actinomycetota</taxon>
        <taxon>Actinomycetes</taxon>
        <taxon>Actinomycetales</taxon>
        <taxon>Actinomycetaceae</taxon>
        <taxon>Peptidiphaga</taxon>
    </lineage>
</organism>
<gene>
    <name evidence="2" type="ORF">A4H34_08180</name>
</gene>